<dbReference type="GO" id="GO:0008380">
    <property type="term" value="P:RNA splicing"/>
    <property type="evidence" value="ECO:0007669"/>
    <property type="project" value="UniProtKB-KW"/>
</dbReference>
<keyword evidence="9" id="KW-1133">Transmembrane helix</keyword>
<feature type="transmembrane region" description="Helical" evidence="9">
    <location>
        <begin position="224"/>
        <end position="250"/>
    </location>
</feature>
<feature type="transmembrane region" description="Helical" evidence="9">
    <location>
        <begin position="262"/>
        <end position="285"/>
    </location>
</feature>
<dbReference type="GO" id="GO:0005681">
    <property type="term" value="C:spliceosomal complex"/>
    <property type="evidence" value="ECO:0007669"/>
    <property type="project" value="UniProtKB-KW"/>
</dbReference>
<reference evidence="10 11" key="1">
    <citation type="submission" date="2015-08" db="EMBL/GenBank/DDBJ databases">
        <title>Genome sequencing of Penicillium nordicum.</title>
        <authorList>
            <person name="Nguyen H.D."/>
            <person name="Seifert K.A."/>
        </authorList>
    </citation>
    <scope>NUCLEOTIDE SEQUENCE [LARGE SCALE GENOMIC DNA]</scope>
    <source>
        <strain evidence="10 11">DAOMC 185683</strain>
    </source>
</reference>
<keyword evidence="9" id="KW-0472">Membrane</keyword>
<evidence type="ECO:0000256" key="7">
    <source>
        <dbReference type="ARBA" id="ARBA00023187"/>
    </source>
</evidence>
<keyword evidence="6" id="KW-0747">Spliceosome</keyword>
<dbReference type="GO" id="GO:0008017">
    <property type="term" value="F:microtubule binding"/>
    <property type="evidence" value="ECO:0007669"/>
    <property type="project" value="TreeGrafter"/>
</dbReference>
<evidence type="ECO:0000256" key="9">
    <source>
        <dbReference type="SAM" id="Phobius"/>
    </source>
</evidence>
<protein>
    <recommendedName>
        <fullName evidence="3">Cysteine-rich PDZ-binding protein</fullName>
    </recommendedName>
    <alternativeName>
        <fullName evidence="8">Cysteine-rich interactor of PDZ three</fullName>
    </alternativeName>
</protein>
<dbReference type="EMBL" id="LHQQ01000018">
    <property type="protein sequence ID" value="KOS47271.1"/>
    <property type="molecule type" value="Genomic_DNA"/>
</dbReference>
<evidence type="ECO:0000256" key="6">
    <source>
        <dbReference type="ARBA" id="ARBA00022728"/>
    </source>
</evidence>
<keyword evidence="7" id="KW-0508">mRNA splicing</keyword>
<comment type="subcellular location">
    <subcellularLocation>
        <location evidence="1">Cytoplasm</location>
    </subcellularLocation>
</comment>
<feature type="transmembrane region" description="Helical" evidence="9">
    <location>
        <begin position="36"/>
        <end position="57"/>
    </location>
</feature>
<sequence>MAPRRGGSSSSYYSDYNPWSDTVWLSYENYESKSFFLTRFAFDILSLLAFIVFLIWACRIRNRSLPLKALICALASLICCQINIVVWEALHVAETDVTMYYLIDLMLWDFFRVVAICFTFYVFWNLIHNFLGHIRGSGKPHAAVTTIHYIFLAIIFVISLAEWSLRVAVYVRNVTSRYGGTLQFTLSHLNGATDIIYWAFSMEILAWMIFVVTKAGNDTFVSNIPAMAIVLAAISWFAACSVSAIVYIRYTLVHLGHYEWPPYLNAVMAILTFVFGVGTYTGILLGCSKWHMLGDEQKYTAHQYHSQYHSQYPPAQTPPQYLDQFPNGQYPPVQQQPYGVSPYLDHSAQNQSHRHPVSPQRWRKPAITSSPFSPTSFFSFDQQLPPFSHLTQEKMVCPKCQKKLKATELATPGVKRKNDMYYGSPSSTLGGGADKGKSKATLGATGIGKSKLLSAKAKNPYAAYASSCDNCKVKTEQGKKFCQRCAYQRNACAMCGKNLAGKSAKDQPIVQGQKFNMA</sequence>
<comment type="similarity">
    <text evidence="2">Belongs to the CRIPT family.</text>
</comment>
<comment type="caution">
    <text evidence="10">The sequence shown here is derived from an EMBL/GenBank/DDBJ whole genome shotgun (WGS) entry which is preliminary data.</text>
</comment>
<dbReference type="OrthoDB" id="4504921at2759"/>
<feature type="transmembrane region" description="Helical" evidence="9">
    <location>
        <begin position="69"/>
        <end position="90"/>
    </location>
</feature>
<evidence type="ECO:0000256" key="8">
    <source>
        <dbReference type="ARBA" id="ARBA00032518"/>
    </source>
</evidence>
<feature type="transmembrane region" description="Helical" evidence="9">
    <location>
        <begin position="110"/>
        <end position="131"/>
    </location>
</feature>
<dbReference type="GO" id="GO:0005737">
    <property type="term" value="C:cytoplasm"/>
    <property type="evidence" value="ECO:0007669"/>
    <property type="project" value="UniProtKB-SubCell"/>
</dbReference>
<dbReference type="Pfam" id="PF10235">
    <property type="entry name" value="Cript"/>
    <property type="match status" value="1"/>
</dbReference>
<evidence type="ECO:0000256" key="1">
    <source>
        <dbReference type="ARBA" id="ARBA00004496"/>
    </source>
</evidence>
<accession>A0A0M8PFT7</accession>
<feature type="transmembrane region" description="Helical" evidence="9">
    <location>
        <begin position="195"/>
        <end position="212"/>
    </location>
</feature>
<keyword evidence="5" id="KW-0507">mRNA processing</keyword>
<evidence type="ECO:0000256" key="4">
    <source>
        <dbReference type="ARBA" id="ARBA00022490"/>
    </source>
</evidence>
<feature type="transmembrane region" description="Helical" evidence="9">
    <location>
        <begin position="143"/>
        <end position="161"/>
    </location>
</feature>
<evidence type="ECO:0000256" key="2">
    <source>
        <dbReference type="ARBA" id="ARBA00009021"/>
    </source>
</evidence>
<dbReference type="AlphaFoldDB" id="A0A0M8PFT7"/>
<proteinExistence type="inferred from homology"/>
<organism evidence="10 11">
    <name type="scientific">Penicillium nordicum</name>
    <dbReference type="NCBI Taxonomy" id="229535"/>
    <lineage>
        <taxon>Eukaryota</taxon>
        <taxon>Fungi</taxon>
        <taxon>Dikarya</taxon>
        <taxon>Ascomycota</taxon>
        <taxon>Pezizomycotina</taxon>
        <taxon>Eurotiomycetes</taxon>
        <taxon>Eurotiomycetidae</taxon>
        <taxon>Eurotiales</taxon>
        <taxon>Aspergillaceae</taxon>
        <taxon>Penicillium</taxon>
    </lineage>
</organism>
<evidence type="ECO:0000313" key="11">
    <source>
        <dbReference type="Proteomes" id="UP000037696"/>
    </source>
</evidence>
<keyword evidence="4" id="KW-0963">Cytoplasm</keyword>
<gene>
    <name evidence="10" type="ORF">ACN38_g1798</name>
</gene>
<dbReference type="GO" id="GO:0006397">
    <property type="term" value="P:mRNA processing"/>
    <property type="evidence" value="ECO:0007669"/>
    <property type="project" value="UniProtKB-KW"/>
</dbReference>
<evidence type="ECO:0000313" key="10">
    <source>
        <dbReference type="EMBL" id="KOS47271.1"/>
    </source>
</evidence>
<evidence type="ECO:0000256" key="5">
    <source>
        <dbReference type="ARBA" id="ARBA00022664"/>
    </source>
</evidence>
<evidence type="ECO:0000256" key="3">
    <source>
        <dbReference type="ARBA" id="ARBA00018615"/>
    </source>
</evidence>
<dbReference type="InterPro" id="IPR019367">
    <property type="entry name" value="PDZ-binding_CRIPT"/>
</dbReference>
<dbReference type="Proteomes" id="UP000037696">
    <property type="component" value="Unassembled WGS sequence"/>
</dbReference>
<dbReference type="PANTHER" id="PTHR11805:SF1">
    <property type="entry name" value="CYSTEINE-RICH PDZ-BINDING PROTEIN"/>
    <property type="match status" value="1"/>
</dbReference>
<dbReference type="PANTHER" id="PTHR11805">
    <property type="entry name" value="CYSTEINE-RICH PDZ-BINDING PROTEIN"/>
    <property type="match status" value="1"/>
</dbReference>
<dbReference type="STRING" id="229535.A0A0M8PFT7"/>
<keyword evidence="11" id="KW-1185">Reference proteome</keyword>
<dbReference type="GO" id="GO:0031122">
    <property type="term" value="P:cytoplasmic microtubule organization"/>
    <property type="evidence" value="ECO:0007669"/>
    <property type="project" value="TreeGrafter"/>
</dbReference>
<name>A0A0M8PFT7_9EURO</name>
<keyword evidence="9" id="KW-0812">Transmembrane</keyword>